<keyword evidence="9" id="KW-0175">Coiled coil</keyword>
<keyword evidence="7" id="KW-0539">Nucleus</keyword>
<dbReference type="CDD" id="cd09417">
    <property type="entry name" value="LIM2_LIMPETin_like"/>
    <property type="match status" value="1"/>
</dbReference>
<proteinExistence type="predicted"/>
<dbReference type="GO" id="GO:0005634">
    <property type="term" value="C:nucleus"/>
    <property type="evidence" value="ECO:0007669"/>
    <property type="project" value="UniProtKB-SubCell"/>
</dbReference>
<reference evidence="13 14" key="1">
    <citation type="submission" date="2015-04" db="EMBL/GenBank/DDBJ databases">
        <authorList>
            <person name="Syromyatnikov M.Y."/>
            <person name="Popov V.N."/>
        </authorList>
    </citation>
    <scope>NUCLEOTIDE SEQUENCE [LARGE SCALE GENOMIC DNA]</scope>
</reference>
<organism evidence="13 14">
    <name type="scientific">Clunio marinus</name>
    <dbReference type="NCBI Taxonomy" id="568069"/>
    <lineage>
        <taxon>Eukaryota</taxon>
        <taxon>Metazoa</taxon>
        <taxon>Ecdysozoa</taxon>
        <taxon>Arthropoda</taxon>
        <taxon>Hexapoda</taxon>
        <taxon>Insecta</taxon>
        <taxon>Pterygota</taxon>
        <taxon>Neoptera</taxon>
        <taxon>Endopterygota</taxon>
        <taxon>Diptera</taxon>
        <taxon>Nematocera</taxon>
        <taxon>Chironomoidea</taxon>
        <taxon>Chironomidae</taxon>
        <taxon>Clunio</taxon>
    </lineage>
</organism>
<evidence type="ECO:0000259" key="11">
    <source>
        <dbReference type="PROSITE" id="PS50023"/>
    </source>
</evidence>
<dbReference type="FunFam" id="2.10.110.10:FF:000081">
    <property type="entry name" value="Uncharacterized protein, isoform A"/>
    <property type="match status" value="1"/>
</dbReference>
<keyword evidence="2 8" id="KW-0479">Metal-binding</keyword>
<evidence type="ECO:0000256" key="3">
    <source>
        <dbReference type="ARBA" id="ARBA00022737"/>
    </source>
</evidence>
<dbReference type="Pfam" id="PF25076">
    <property type="entry name" value="LIM_FHL2-3_N"/>
    <property type="match status" value="1"/>
</dbReference>
<keyword evidence="14" id="KW-1185">Reference proteome</keyword>
<dbReference type="CDD" id="cd09346">
    <property type="entry name" value="LIM3_FHL"/>
    <property type="match status" value="1"/>
</dbReference>
<dbReference type="InterPro" id="IPR010442">
    <property type="entry name" value="PET_domain"/>
</dbReference>
<comment type="subcellular location">
    <subcellularLocation>
        <location evidence="1">Nucleus</location>
    </subcellularLocation>
</comment>
<dbReference type="CDD" id="cd09425">
    <property type="entry name" value="LIM4_LIMPETin"/>
    <property type="match status" value="1"/>
</dbReference>
<dbReference type="GO" id="GO:0030018">
    <property type="term" value="C:Z disc"/>
    <property type="evidence" value="ECO:0007669"/>
    <property type="project" value="TreeGrafter"/>
</dbReference>
<evidence type="ECO:0000313" key="14">
    <source>
        <dbReference type="Proteomes" id="UP000183832"/>
    </source>
</evidence>
<dbReference type="EMBL" id="CVRI01000054">
    <property type="protein sequence ID" value="CRL00134.1"/>
    <property type="molecule type" value="Genomic_DNA"/>
</dbReference>
<evidence type="ECO:0000313" key="13">
    <source>
        <dbReference type="EMBL" id="CRL00134.1"/>
    </source>
</evidence>
<evidence type="ECO:0000259" key="12">
    <source>
        <dbReference type="PROSITE" id="PS51303"/>
    </source>
</evidence>
<name>A0A1J1IM34_9DIPT</name>
<dbReference type="FunFam" id="2.10.110.10:FF:000066">
    <property type="entry name" value="Four and a half LIM domains protein"/>
    <property type="match status" value="1"/>
</dbReference>
<gene>
    <name evidence="13" type="ORF">CLUMA_CG013412</name>
</gene>
<sequence length="1402" mass="160868">MQLKTLQNTIEYLRNHMLNTDESAENVNQSEEVNPVVIRKTPKFLTRERQLAFRRRKQPSSPESQKSESLQLSIDSESSSENEKTCQACKCPRENHEIYHEQLQNVRERLGVKIDSKTSQIDPKKLGFTWTPPGILTSSKIQRFFDQLPQEKVPKIGTTGEKFRDKQLAYQLPRQDLTINYCKHVDTEHRASYDDFIAARNEIALDVGYVRDAPTTGQCQTCNQSIGQGEMCVNAPKLGDELNFHPRCFKCATCHELLVDLTYCVLDDKVYCERHYAEMLKPRCSGCDEMFKNKHHNKESTKMSGQEDFGPLLEVLVTCVGAFDVISLFAYIFDRLLEKKWPKDLNNNDVKSSLGMHEKSPISDLARSIPIVLVDNIEPSKRDDDVIDSLLAKVNELETKVTELEIKSRENSMERLIEIERYRRSKSPSPNTIKIDLLSKDDEDSSCEDETNTSSTESRENSIKHSSRLITCDDEFRKTIKRSSSQKSHESREEELREFSKIEESEAQNMNDFVPITYEGHDESQYQRGISPIEEMPSCPIHGEIERSPEPGMSSFTDKPWGDIKIDASKIRKLEKTEQLRRSLSIEEEPDNEDRSLKHFIESKEAETIAETQSNISIFPQTEDEIESDDLKQNIQIEAVNVNEEFIMKEKNNSRMLVKQANVIFSEDEMEEEKVNELIPTPTPVVDVYNDPISVQNSLSEISTLPTSVDVQQDGTSMENSSSSSSSLNIDKQSCISDRDIAVRSSTPEPEVSMIKTIITNIDEEHEKRLDTEISTITNTPASNEADIEESQKTKLCINLLDRNASRSSSRLSSSKKSKSPSVASVASEDDYKEWFDKFDNHFSANLTLPERDDEEFDSDVEENLLMNIDDENLSGAEICKIEDEDDVVDTSNVSISVTLNLKKSSNVGIESQKTFKTQEFLEMERFRENTRRKTSIVPFTEEQEKNFVSVLHPEEFPKENETIKTEHRQRHEHLHNVGYNEWMKKFVDHHSSHLATSDSDSDSDIALDEIHMLPLFCSEKQISLLVEIRKIKKRLIRKREKKFITMTDVEVMQTIDIKKSKKSKKSKKEIQVDDQDGEYTKAMSKDWHSGHFCCWNCDESLTGQRYVLRDEHPYCIKCYESVFANTCEECNSIIGIDSKDLSYKDKHWHEACFLCQMCRISLVDKQFGSKSDKIYCGNCYDSQFASRCDGCGEVFRAVKMSADILARDLKSRLHLRTKTVGAERIQRAKDNNEDVAILSMFLPGSAGEAENRRFRCAMMEDCFLGDYRQATPGTKKMEYKTRQWHEKCFCCCVCKTPIGTKSFIPREQEIYCAGCYEDKFATRCVKCQKVITTGGVTYKNDPWHRECFTCTHCQIPLAGQRFTSRDEKPYCADCFGELFAKRCTACTKPITGIGGTRFISF</sequence>
<dbReference type="SMART" id="SM00132">
    <property type="entry name" value="LIM"/>
    <property type="match status" value="5"/>
</dbReference>
<dbReference type="PROSITE" id="PS51303">
    <property type="entry name" value="PET"/>
    <property type="match status" value="1"/>
</dbReference>
<dbReference type="OrthoDB" id="274660at2759"/>
<dbReference type="Pfam" id="PF00412">
    <property type="entry name" value="LIM"/>
    <property type="match status" value="4"/>
</dbReference>
<feature type="region of interest" description="Disordered" evidence="10">
    <location>
        <begin position="52"/>
        <end position="79"/>
    </location>
</feature>
<keyword evidence="5 8" id="KW-0862">Zinc</keyword>
<dbReference type="PROSITE" id="PS00478">
    <property type="entry name" value="LIM_DOMAIN_1"/>
    <property type="match status" value="3"/>
</dbReference>
<evidence type="ECO:0000256" key="10">
    <source>
        <dbReference type="SAM" id="MobiDB-lite"/>
    </source>
</evidence>
<dbReference type="PANTHER" id="PTHR24205:SF4">
    <property type="entry name" value="PROTEIN ESPINAS"/>
    <property type="match status" value="1"/>
</dbReference>
<evidence type="ECO:0000256" key="2">
    <source>
        <dbReference type="ARBA" id="ARBA00022723"/>
    </source>
</evidence>
<feature type="compositionally biased region" description="Low complexity" evidence="10">
    <location>
        <begin position="59"/>
        <end position="79"/>
    </location>
</feature>
<evidence type="ECO:0000256" key="8">
    <source>
        <dbReference type="PROSITE-ProRule" id="PRU00125"/>
    </source>
</evidence>
<dbReference type="CDD" id="cd09421">
    <property type="entry name" value="LIM3_LIMPETin"/>
    <property type="match status" value="1"/>
</dbReference>
<feature type="domain" description="LIM zinc-binding" evidence="11">
    <location>
        <begin position="1126"/>
        <end position="1187"/>
    </location>
</feature>
<dbReference type="PANTHER" id="PTHR24205">
    <property type="entry name" value="FOUR AND A HALF LIM DOMAINS PROTEIN"/>
    <property type="match status" value="1"/>
</dbReference>
<dbReference type="Gene3D" id="2.10.110.10">
    <property type="entry name" value="Cysteine Rich Protein"/>
    <property type="match status" value="5"/>
</dbReference>
<dbReference type="InterPro" id="IPR001781">
    <property type="entry name" value="Znf_LIM"/>
</dbReference>
<dbReference type="SUPFAM" id="SSF57716">
    <property type="entry name" value="Glucocorticoid receptor-like (DNA-binding domain)"/>
    <property type="match status" value="5"/>
</dbReference>
<dbReference type="GO" id="GO:0008270">
    <property type="term" value="F:zinc ion binding"/>
    <property type="evidence" value="ECO:0007669"/>
    <property type="project" value="UniProtKB-KW"/>
</dbReference>
<feature type="region of interest" description="Disordered" evidence="10">
    <location>
        <begin position="712"/>
        <end position="731"/>
    </location>
</feature>
<keyword evidence="6 8" id="KW-0440">LIM domain</keyword>
<accession>A0A1J1IM34</accession>
<dbReference type="CDD" id="cd09830">
    <property type="entry name" value="PET_LIMPETin_LIM-9"/>
    <property type="match status" value="1"/>
</dbReference>
<feature type="domain" description="LIM zinc-binding" evidence="11">
    <location>
        <begin position="1255"/>
        <end position="1322"/>
    </location>
</feature>
<keyword evidence="3" id="KW-0677">Repeat</keyword>
<dbReference type="FunFam" id="2.10.110.10:FF:000013">
    <property type="entry name" value="Four and a half LIM domains 1"/>
    <property type="match status" value="1"/>
</dbReference>
<feature type="region of interest" description="Disordered" evidence="10">
    <location>
        <begin position="426"/>
        <end position="467"/>
    </location>
</feature>
<dbReference type="STRING" id="568069.A0A1J1IM34"/>
<evidence type="ECO:0000256" key="5">
    <source>
        <dbReference type="ARBA" id="ARBA00022833"/>
    </source>
</evidence>
<keyword evidence="4" id="KW-0863">Zinc-finger</keyword>
<dbReference type="InterPro" id="IPR056807">
    <property type="entry name" value="LIM_FHL1/2/3/5_N"/>
</dbReference>
<evidence type="ECO:0000256" key="6">
    <source>
        <dbReference type="ARBA" id="ARBA00023038"/>
    </source>
</evidence>
<feature type="coiled-coil region" evidence="9">
    <location>
        <begin position="387"/>
        <end position="414"/>
    </location>
</feature>
<feature type="domain" description="LIM zinc-binding" evidence="11">
    <location>
        <begin position="1323"/>
        <end position="1382"/>
    </location>
</feature>
<dbReference type="Proteomes" id="UP000183832">
    <property type="component" value="Unassembled WGS sequence"/>
</dbReference>
<feature type="domain" description="PET" evidence="12">
    <location>
        <begin position="109"/>
        <end position="218"/>
    </location>
</feature>
<feature type="domain" description="LIM zinc-binding" evidence="11">
    <location>
        <begin position="217"/>
        <end position="282"/>
    </location>
</feature>
<feature type="compositionally biased region" description="Acidic residues" evidence="10">
    <location>
        <begin position="441"/>
        <end position="451"/>
    </location>
</feature>
<dbReference type="Pfam" id="PF06297">
    <property type="entry name" value="PET"/>
    <property type="match status" value="1"/>
</dbReference>
<dbReference type="FunFam" id="2.10.110.10:FF:000005">
    <property type="entry name" value="Testin isoform 1"/>
    <property type="match status" value="1"/>
</dbReference>
<dbReference type="PROSITE" id="PS50023">
    <property type="entry name" value="LIM_DOMAIN_2"/>
    <property type="match status" value="4"/>
</dbReference>
<evidence type="ECO:0000256" key="7">
    <source>
        <dbReference type="ARBA" id="ARBA00023242"/>
    </source>
</evidence>
<evidence type="ECO:0000256" key="9">
    <source>
        <dbReference type="SAM" id="Coils"/>
    </source>
</evidence>
<dbReference type="CDD" id="cd09414">
    <property type="entry name" value="LIM1_LIMPETin"/>
    <property type="match status" value="1"/>
</dbReference>
<evidence type="ECO:0000256" key="4">
    <source>
        <dbReference type="ARBA" id="ARBA00022771"/>
    </source>
</evidence>
<protein>
    <submittedName>
        <fullName evidence="13">CLUMA_CG013412, isoform A</fullName>
    </submittedName>
</protein>
<dbReference type="GO" id="GO:0003712">
    <property type="term" value="F:transcription coregulator activity"/>
    <property type="evidence" value="ECO:0007669"/>
    <property type="project" value="TreeGrafter"/>
</dbReference>
<evidence type="ECO:0000256" key="1">
    <source>
        <dbReference type="ARBA" id="ARBA00004123"/>
    </source>
</evidence>